<keyword evidence="2" id="KW-1185">Reference proteome</keyword>
<protein>
    <submittedName>
        <fullName evidence="1">Uncharacterized protein</fullName>
    </submittedName>
</protein>
<dbReference type="Proteomes" id="UP001642520">
    <property type="component" value="Unassembled WGS sequence"/>
</dbReference>
<reference evidence="1 2" key="1">
    <citation type="submission" date="2024-08" db="EMBL/GenBank/DDBJ databases">
        <authorList>
            <person name="Will J Nash"/>
            <person name="Angela Man"/>
            <person name="Seanna McTaggart"/>
            <person name="Kendall Baker"/>
            <person name="Tom Barker"/>
            <person name="Leah Catchpole"/>
            <person name="Alex Durrant"/>
            <person name="Karim Gharbi"/>
            <person name="Naomi Irish"/>
            <person name="Gemy Kaithakottil"/>
            <person name="Debby Ku"/>
            <person name="Aaliyah Providence"/>
            <person name="Felix Shaw"/>
            <person name="David Swarbreck"/>
            <person name="Chris Watkins"/>
            <person name="Ann M. McCartney"/>
            <person name="Giulio Formenti"/>
            <person name="Alice Mouton"/>
            <person name="Noel Vella"/>
            <person name="Bjorn M von Reumont"/>
            <person name="Adriana Vella"/>
            <person name="Wilfried Haerty"/>
        </authorList>
    </citation>
    <scope>NUCLEOTIDE SEQUENCE [LARGE SCALE GENOMIC DNA]</scope>
</reference>
<dbReference type="EMBL" id="CAXAJV020001292">
    <property type="protein sequence ID" value="CAL7942648.1"/>
    <property type="molecule type" value="Genomic_DNA"/>
</dbReference>
<sequence>MRQITRTVVRTTKTACITEIMDGTSNSAGIIESYLLANLYVSGCKQTQSRYRTFDSDRYKISVWFATMIRVSSDISKILRIYACHRYSILDIFRYNKNIIHTIFVRLYPTFCFFDTYYFASVLAYKLTFLNAFIGPF</sequence>
<comment type="caution">
    <text evidence="1">The sequence shown here is derived from an EMBL/GenBank/DDBJ whole genome shotgun (WGS) entry which is preliminary data.</text>
</comment>
<proteinExistence type="predicted"/>
<evidence type="ECO:0000313" key="1">
    <source>
        <dbReference type="EMBL" id="CAL7942648.1"/>
    </source>
</evidence>
<organism evidence="1 2">
    <name type="scientific">Xylocopa violacea</name>
    <name type="common">Violet carpenter bee</name>
    <name type="synonym">Apis violacea</name>
    <dbReference type="NCBI Taxonomy" id="135666"/>
    <lineage>
        <taxon>Eukaryota</taxon>
        <taxon>Metazoa</taxon>
        <taxon>Ecdysozoa</taxon>
        <taxon>Arthropoda</taxon>
        <taxon>Hexapoda</taxon>
        <taxon>Insecta</taxon>
        <taxon>Pterygota</taxon>
        <taxon>Neoptera</taxon>
        <taxon>Endopterygota</taxon>
        <taxon>Hymenoptera</taxon>
        <taxon>Apocrita</taxon>
        <taxon>Aculeata</taxon>
        <taxon>Apoidea</taxon>
        <taxon>Anthophila</taxon>
        <taxon>Apidae</taxon>
        <taxon>Xylocopa</taxon>
        <taxon>Xylocopa</taxon>
    </lineage>
</organism>
<accession>A0ABP1NSI2</accession>
<gene>
    <name evidence="1" type="ORF">XYLVIOL_LOCUS5642</name>
</gene>
<name>A0ABP1NSI2_XYLVO</name>
<evidence type="ECO:0000313" key="2">
    <source>
        <dbReference type="Proteomes" id="UP001642520"/>
    </source>
</evidence>